<dbReference type="EMBL" id="JARFPK010000009">
    <property type="protein sequence ID" value="MDF0590231.1"/>
    <property type="molecule type" value="Genomic_DNA"/>
</dbReference>
<dbReference type="Gene3D" id="3.30.70.930">
    <property type="match status" value="1"/>
</dbReference>
<gene>
    <name evidence="3" type="ORF">P0O15_03460</name>
</gene>
<evidence type="ECO:0000259" key="2">
    <source>
        <dbReference type="Pfam" id="PF01910"/>
    </source>
</evidence>
<dbReference type="PANTHER" id="PTHR33777:SF1">
    <property type="entry name" value="UPF0045 PROTEIN ECM15"/>
    <property type="match status" value="1"/>
</dbReference>
<dbReference type="NCBIfam" id="TIGR00106">
    <property type="entry name" value="MTH1187 family thiamine-binding protein"/>
    <property type="match status" value="1"/>
</dbReference>
<dbReference type="SUPFAM" id="SSF89957">
    <property type="entry name" value="MTH1187/YkoF-like"/>
    <property type="match status" value="1"/>
</dbReference>
<evidence type="ECO:0000313" key="3">
    <source>
        <dbReference type="EMBL" id="MDF0590231.1"/>
    </source>
</evidence>
<dbReference type="RefSeq" id="WP_316965987.1">
    <property type="nucleotide sequence ID" value="NZ_JARFPK010000009.1"/>
</dbReference>
<sequence>MIVAELSMITMGTGTSASRYVRAVHQVLKDSGLKFVPGPMSTSVEAGSMGEIFEVVEKADAVLAEMGAGRIVTTIKIDHRLDKEISIDTKMKAVKE</sequence>
<dbReference type="Pfam" id="PF01910">
    <property type="entry name" value="Thiamine_BP"/>
    <property type="match status" value="1"/>
</dbReference>
<dbReference type="InterPro" id="IPR051614">
    <property type="entry name" value="UPF0045_domain"/>
</dbReference>
<comment type="similarity">
    <text evidence="1">Belongs to the UPF0045 family.</text>
</comment>
<reference evidence="3 4" key="1">
    <citation type="submission" date="2023-03" db="EMBL/GenBank/DDBJ databases">
        <title>WGS of Methanotrichaceae archaeon Mx.</title>
        <authorList>
            <person name="Sorokin D.Y."/>
            <person name="Merkel A.Y."/>
        </authorList>
    </citation>
    <scope>NUCLEOTIDE SEQUENCE [LARGE SCALE GENOMIC DNA]</scope>
    <source>
        <strain evidence="3 4">Mx</strain>
    </source>
</reference>
<protein>
    <submittedName>
        <fullName evidence="3">MTH1187 family thiamine-binding protein</fullName>
    </submittedName>
</protein>
<dbReference type="InterPro" id="IPR029756">
    <property type="entry name" value="MTH1187/YkoF-like"/>
</dbReference>
<organism evidence="3 4">
    <name type="scientific">Candidatus Methanocrinis natronophilus</name>
    <dbReference type="NCBI Taxonomy" id="3033396"/>
    <lineage>
        <taxon>Archaea</taxon>
        <taxon>Methanobacteriati</taxon>
        <taxon>Methanobacteriota</taxon>
        <taxon>Stenosarchaea group</taxon>
        <taxon>Methanomicrobia</taxon>
        <taxon>Methanotrichales</taxon>
        <taxon>Methanotrichaceae</taxon>
        <taxon>Methanocrinis</taxon>
    </lineage>
</organism>
<evidence type="ECO:0000313" key="4">
    <source>
        <dbReference type="Proteomes" id="UP001220010"/>
    </source>
</evidence>
<comment type="caution">
    <text evidence="3">The sequence shown here is derived from an EMBL/GenBank/DDBJ whole genome shotgun (WGS) entry which is preliminary data.</text>
</comment>
<keyword evidence="4" id="KW-1185">Reference proteome</keyword>
<name>A0ABT5X6C1_9EURY</name>
<dbReference type="PANTHER" id="PTHR33777">
    <property type="entry name" value="UPF0045 PROTEIN ECM15"/>
    <property type="match status" value="1"/>
</dbReference>
<evidence type="ECO:0000256" key="1">
    <source>
        <dbReference type="ARBA" id="ARBA00010272"/>
    </source>
</evidence>
<feature type="domain" description="Thiamine-binding protein" evidence="2">
    <location>
        <begin position="4"/>
        <end position="95"/>
    </location>
</feature>
<accession>A0ABT5X6C1</accession>
<dbReference type="Proteomes" id="UP001220010">
    <property type="component" value="Unassembled WGS sequence"/>
</dbReference>
<dbReference type="InterPro" id="IPR002767">
    <property type="entry name" value="Thiamine_BP"/>
</dbReference>
<proteinExistence type="inferred from homology"/>